<dbReference type="InterPro" id="IPR002477">
    <property type="entry name" value="Peptidoglycan-bd-like"/>
</dbReference>
<feature type="domain" description="Peptidoglycan binding-like" evidence="1">
    <location>
        <begin position="171"/>
        <end position="225"/>
    </location>
</feature>
<name>A0A1T4RG05_9BACT</name>
<dbReference type="SUPFAM" id="SSF47090">
    <property type="entry name" value="PGBD-like"/>
    <property type="match status" value="2"/>
</dbReference>
<protein>
    <submittedName>
        <fullName evidence="3">Peptidoglycan-binding (PGRP) domain of peptidoglycan hydrolases-containing protein</fullName>
    </submittedName>
</protein>
<feature type="domain" description="Peptidase C51" evidence="2">
    <location>
        <begin position="35"/>
        <end position="122"/>
    </location>
</feature>
<dbReference type="RefSeq" id="WP_176113044.1">
    <property type="nucleotide sequence ID" value="NZ_FUWH01000012.1"/>
</dbReference>
<dbReference type="Proteomes" id="UP000190888">
    <property type="component" value="Unassembled WGS sequence"/>
</dbReference>
<keyword evidence="4" id="KW-1185">Reference proteome</keyword>
<evidence type="ECO:0000313" key="3">
    <source>
        <dbReference type="EMBL" id="SKA14960.1"/>
    </source>
</evidence>
<dbReference type="InterPro" id="IPR036365">
    <property type="entry name" value="PGBD-like_sf"/>
</dbReference>
<dbReference type="Pfam" id="PF01471">
    <property type="entry name" value="PG_binding_1"/>
    <property type="match status" value="2"/>
</dbReference>
<dbReference type="InterPro" id="IPR036366">
    <property type="entry name" value="PGBDSf"/>
</dbReference>
<dbReference type="EMBL" id="FUWH01000012">
    <property type="protein sequence ID" value="SKA14960.1"/>
    <property type="molecule type" value="Genomic_DNA"/>
</dbReference>
<keyword evidence="3" id="KW-0378">Hydrolase</keyword>
<evidence type="ECO:0000259" key="2">
    <source>
        <dbReference type="Pfam" id="PF05257"/>
    </source>
</evidence>
<dbReference type="GO" id="GO:0016787">
    <property type="term" value="F:hydrolase activity"/>
    <property type="evidence" value="ECO:0007669"/>
    <property type="project" value="UniProtKB-KW"/>
</dbReference>
<dbReference type="Pfam" id="PF05257">
    <property type="entry name" value="CHAP"/>
    <property type="match status" value="1"/>
</dbReference>
<sequence>MSREKIVQIAAAENGYKEDPATSNKTKFGAWYGINGQPWCAMFVSWVYDQAGHPLGKVDSPKGYHYCPSAYNFWKANNRLTSAPQPGDIVLFDWTGDGKCDHTGIFVKWLQEGKTFQSWEGNTALGDDSNGGIVMLRNRNKSSVKAFVNAGVIDNAAFVPQPATVAKGDAGSDITILQKGLYDLGYEITVDGAFGPKTQKTLKAFQKDSGIEVTGVYDAVTKGALQAALSKPKVADSKITTGAYLKKGSAGAAVVALQKALNKNGANPAIDEDGVFGNGTLEAVKTFQKKQGLTADGIAGPDTIGRLGIKTI</sequence>
<dbReference type="Gene3D" id="1.10.101.10">
    <property type="entry name" value="PGBD-like superfamily/PGBD"/>
    <property type="match status" value="2"/>
</dbReference>
<dbReference type="InterPro" id="IPR007921">
    <property type="entry name" value="CHAP_dom"/>
</dbReference>
<accession>A0A1T4RG05</accession>
<dbReference type="Gene3D" id="3.90.1720.10">
    <property type="entry name" value="endopeptidase domain like (from Nostoc punctiforme)"/>
    <property type="match status" value="1"/>
</dbReference>
<organism evidence="3 4">
    <name type="scientific">Sediminibacterium ginsengisoli</name>
    <dbReference type="NCBI Taxonomy" id="413434"/>
    <lineage>
        <taxon>Bacteria</taxon>
        <taxon>Pseudomonadati</taxon>
        <taxon>Bacteroidota</taxon>
        <taxon>Chitinophagia</taxon>
        <taxon>Chitinophagales</taxon>
        <taxon>Chitinophagaceae</taxon>
        <taxon>Sediminibacterium</taxon>
    </lineage>
</organism>
<dbReference type="InterPro" id="IPR038765">
    <property type="entry name" value="Papain-like_cys_pep_sf"/>
</dbReference>
<proteinExistence type="predicted"/>
<dbReference type="SUPFAM" id="SSF54001">
    <property type="entry name" value="Cysteine proteinases"/>
    <property type="match status" value="1"/>
</dbReference>
<dbReference type="AlphaFoldDB" id="A0A1T4RG05"/>
<dbReference type="STRING" id="413434.SAMN04488132_11237"/>
<evidence type="ECO:0000259" key="1">
    <source>
        <dbReference type="Pfam" id="PF01471"/>
    </source>
</evidence>
<feature type="domain" description="Peptidoglycan binding-like" evidence="1">
    <location>
        <begin position="251"/>
        <end position="307"/>
    </location>
</feature>
<evidence type="ECO:0000313" key="4">
    <source>
        <dbReference type="Proteomes" id="UP000190888"/>
    </source>
</evidence>
<reference evidence="3 4" key="1">
    <citation type="submission" date="2017-02" db="EMBL/GenBank/DDBJ databases">
        <authorList>
            <person name="Peterson S.W."/>
        </authorList>
    </citation>
    <scope>NUCLEOTIDE SEQUENCE [LARGE SCALE GENOMIC DNA]</scope>
    <source>
        <strain evidence="3 4">DSM 22335</strain>
    </source>
</reference>
<gene>
    <name evidence="3" type="ORF">SAMN04488132_11237</name>
</gene>